<evidence type="ECO:0000259" key="3">
    <source>
        <dbReference type="Pfam" id="PF12804"/>
    </source>
</evidence>
<dbReference type="AlphaFoldDB" id="A0A3D8I6K4"/>
<dbReference type="CDD" id="cd02523">
    <property type="entry name" value="PC_cytidylyltransferase"/>
    <property type="match status" value="1"/>
</dbReference>
<protein>
    <submittedName>
        <fullName evidence="4">Phosphocholine cytidylyltransferase family protein</fullName>
    </submittedName>
</protein>
<dbReference type="PANTHER" id="PTHR43584">
    <property type="entry name" value="NUCLEOTIDYL TRANSFERASE"/>
    <property type="match status" value="1"/>
</dbReference>
<name>A0A3D8I6K4_9HELI</name>
<accession>A0A3D8I6K4</accession>
<proteinExistence type="predicted"/>
<dbReference type="InterPro" id="IPR029044">
    <property type="entry name" value="Nucleotide-diphossugar_trans"/>
</dbReference>
<sequence>MKALILAAGRGSRMGSLTDSKPKCLVELYNKPLLQYQIESLLQAGVKDIGIVRGYCAKSLEPFVQKYHLHTYENPQWADTNMVYSLLCAKPYLLTAQECIISYSDIFYQSSAILSLSQNSADISILYDTQWLALWRARFANPLSDAESFRVKNGILEEIGNKVEDIRLIEGQYMGLLKFTNKGLKELFSLIDTLKGIDIAKIDSTSLLQECLKYGFAITCVPYSGIWGECDNQSDVALYEALYPNLADIHTL</sequence>
<dbReference type="SUPFAM" id="SSF53448">
    <property type="entry name" value="Nucleotide-diphospho-sugar transferases"/>
    <property type="match status" value="1"/>
</dbReference>
<evidence type="ECO:0000256" key="2">
    <source>
        <dbReference type="ARBA" id="ARBA00022695"/>
    </source>
</evidence>
<evidence type="ECO:0000313" key="5">
    <source>
        <dbReference type="Proteomes" id="UP000256599"/>
    </source>
</evidence>
<dbReference type="InterPro" id="IPR025877">
    <property type="entry name" value="MobA-like_NTP_Trfase"/>
</dbReference>
<evidence type="ECO:0000256" key="1">
    <source>
        <dbReference type="ARBA" id="ARBA00022679"/>
    </source>
</evidence>
<dbReference type="OrthoDB" id="9788272at2"/>
<dbReference type="RefSeq" id="WP_104700653.1">
    <property type="nucleotide sequence ID" value="NZ_FZPP01000045.1"/>
</dbReference>
<dbReference type="GO" id="GO:0016779">
    <property type="term" value="F:nucleotidyltransferase activity"/>
    <property type="evidence" value="ECO:0007669"/>
    <property type="project" value="UniProtKB-KW"/>
</dbReference>
<dbReference type="PANTHER" id="PTHR43584:SF8">
    <property type="entry name" value="N-ACETYLMURAMATE ALPHA-1-PHOSPHATE URIDYLYLTRANSFERASE"/>
    <property type="match status" value="1"/>
</dbReference>
<keyword evidence="2 4" id="KW-0548">Nucleotidyltransferase</keyword>
<organism evidence="4 5">
    <name type="scientific">Helicobacter marmotae</name>
    <dbReference type="NCBI Taxonomy" id="152490"/>
    <lineage>
        <taxon>Bacteria</taxon>
        <taxon>Pseudomonadati</taxon>
        <taxon>Campylobacterota</taxon>
        <taxon>Epsilonproteobacteria</taxon>
        <taxon>Campylobacterales</taxon>
        <taxon>Helicobacteraceae</taxon>
        <taxon>Helicobacter</taxon>
    </lineage>
</organism>
<dbReference type="InterPro" id="IPR050065">
    <property type="entry name" value="GlmU-like"/>
</dbReference>
<dbReference type="EMBL" id="NXLR01000002">
    <property type="protein sequence ID" value="RDU60800.1"/>
    <property type="molecule type" value="Genomic_DNA"/>
</dbReference>
<dbReference type="Gene3D" id="3.90.550.10">
    <property type="entry name" value="Spore Coat Polysaccharide Biosynthesis Protein SpsA, Chain A"/>
    <property type="match status" value="1"/>
</dbReference>
<keyword evidence="1 4" id="KW-0808">Transferase</keyword>
<gene>
    <name evidence="4" type="ORF">CQA63_02235</name>
</gene>
<keyword evidence="5" id="KW-1185">Reference proteome</keyword>
<dbReference type="Proteomes" id="UP000256599">
    <property type="component" value="Unassembled WGS sequence"/>
</dbReference>
<feature type="domain" description="MobA-like NTP transferase" evidence="3">
    <location>
        <begin position="3"/>
        <end position="126"/>
    </location>
</feature>
<evidence type="ECO:0000313" key="4">
    <source>
        <dbReference type="EMBL" id="RDU60800.1"/>
    </source>
</evidence>
<dbReference type="Pfam" id="PF12804">
    <property type="entry name" value="NTP_transf_3"/>
    <property type="match status" value="1"/>
</dbReference>
<comment type="caution">
    <text evidence="4">The sequence shown here is derived from an EMBL/GenBank/DDBJ whole genome shotgun (WGS) entry which is preliminary data.</text>
</comment>
<reference evidence="4 5" key="1">
    <citation type="submission" date="2018-04" db="EMBL/GenBank/DDBJ databases">
        <title>Novel Campyloabacter and Helicobacter Species and Strains.</title>
        <authorList>
            <person name="Mannion A.J."/>
            <person name="Shen Z."/>
            <person name="Fox J.G."/>
        </authorList>
    </citation>
    <scope>NUCLEOTIDE SEQUENCE [LARGE SCALE GENOMIC DNA]</scope>
    <source>
        <strain evidence="4 5">MIT 98-6070</strain>
    </source>
</reference>